<dbReference type="EMBL" id="SDDZ01000004">
    <property type="protein sequence ID" value="RXJ50307.1"/>
    <property type="molecule type" value="Genomic_DNA"/>
</dbReference>
<reference evidence="3 4" key="1">
    <citation type="submission" date="2019-01" db="EMBL/GenBank/DDBJ databases">
        <title>Genome sequence of the Antarctic species Gelidibacter gilvus ACAM 158(T).</title>
        <authorList>
            <person name="Bowman J.P."/>
        </authorList>
    </citation>
    <scope>NUCLEOTIDE SEQUENCE [LARGE SCALE GENOMIC DNA]</scope>
    <source>
        <strain evidence="3 4">IC158</strain>
    </source>
</reference>
<name>A0A4Q0XHG0_9FLAO</name>
<dbReference type="Proteomes" id="UP000289792">
    <property type="component" value="Unassembled WGS sequence"/>
</dbReference>
<dbReference type="AlphaFoldDB" id="A0A4Q0XHG0"/>
<accession>A0A4Q0XHG0</accession>
<dbReference type="NCBIfam" id="TIGR04183">
    <property type="entry name" value="Por_Secre_tail"/>
    <property type="match status" value="1"/>
</dbReference>
<evidence type="ECO:0000256" key="1">
    <source>
        <dbReference type="ARBA" id="ARBA00022729"/>
    </source>
</evidence>
<comment type="caution">
    <text evidence="3">The sequence shown here is derived from an EMBL/GenBank/DDBJ whole genome shotgun (WGS) entry which is preliminary data.</text>
</comment>
<keyword evidence="4" id="KW-1185">Reference proteome</keyword>
<protein>
    <submittedName>
        <fullName evidence="3">T9SS type A sorting domain-containing protein</fullName>
    </submittedName>
</protein>
<dbReference type="Pfam" id="PF18962">
    <property type="entry name" value="Por_Secre_tail"/>
    <property type="match status" value="1"/>
</dbReference>
<proteinExistence type="predicted"/>
<organism evidence="3 4">
    <name type="scientific">Gelidibacter gilvus</name>
    <dbReference type="NCBI Taxonomy" id="59602"/>
    <lineage>
        <taxon>Bacteria</taxon>
        <taxon>Pseudomonadati</taxon>
        <taxon>Bacteroidota</taxon>
        <taxon>Flavobacteriia</taxon>
        <taxon>Flavobacteriales</taxon>
        <taxon>Flavobacteriaceae</taxon>
        <taxon>Gelidibacter</taxon>
    </lineage>
</organism>
<keyword evidence="1" id="KW-0732">Signal</keyword>
<dbReference type="OrthoDB" id="1056765at2"/>
<evidence type="ECO:0000313" key="4">
    <source>
        <dbReference type="Proteomes" id="UP000289792"/>
    </source>
</evidence>
<evidence type="ECO:0000259" key="2">
    <source>
        <dbReference type="Pfam" id="PF18962"/>
    </source>
</evidence>
<feature type="domain" description="Secretion system C-terminal sorting" evidence="2">
    <location>
        <begin position="50"/>
        <end position="127"/>
    </location>
</feature>
<gene>
    <name evidence="3" type="ORF">ESZ48_09395</name>
</gene>
<sequence>MTLASTGTYYIGITGIVLSTSSRYLSIDDISLSVSTLSLKDHQTDYGIKLYPNPVPSGTAFYVDAGQFEGHKVNLSITDILGKTIYSTTTQFDAYKIAIQPKSSFGSGVYFVHFDQDGRTVNKRLIIQ</sequence>
<dbReference type="InterPro" id="IPR026444">
    <property type="entry name" value="Secre_tail"/>
</dbReference>
<evidence type="ECO:0000313" key="3">
    <source>
        <dbReference type="EMBL" id="RXJ50307.1"/>
    </source>
</evidence>